<keyword evidence="1" id="KW-0732">Signal</keyword>
<dbReference type="AlphaFoldDB" id="Q2RXB5"/>
<keyword evidence="3" id="KW-1185">Reference proteome</keyword>
<dbReference type="KEGG" id="rru:Rru_A0425"/>
<dbReference type="EMBL" id="CP000230">
    <property type="protein sequence ID" value="ABC21230.1"/>
    <property type="molecule type" value="Genomic_DNA"/>
</dbReference>
<evidence type="ECO:0000313" key="3">
    <source>
        <dbReference type="Proteomes" id="UP000001929"/>
    </source>
</evidence>
<name>Q2RXB5_RHORT</name>
<evidence type="ECO:0008006" key="4">
    <source>
        <dbReference type="Google" id="ProtNLM"/>
    </source>
</evidence>
<evidence type="ECO:0000256" key="1">
    <source>
        <dbReference type="SAM" id="SignalP"/>
    </source>
</evidence>
<protein>
    <recommendedName>
        <fullName evidence="4">PRC-barrel domain-containing protein</fullName>
    </recommendedName>
</protein>
<dbReference type="EnsemblBacteria" id="ABC21230">
    <property type="protein sequence ID" value="ABC21230"/>
    <property type="gene ID" value="Rru_A0425"/>
</dbReference>
<gene>
    <name evidence="2" type="ordered locus">Rru_A0425</name>
</gene>
<dbReference type="PATRIC" id="fig|269796.9.peg.481"/>
<proteinExistence type="predicted"/>
<feature type="chain" id="PRO_5004214904" description="PRC-barrel domain-containing protein" evidence="1">
    <location>
        <begin position="25"/>
        <end position="116"/>
    </location>
</feature>
<dbReference type="Proteomes" id="UP000001929">
    <property type="component" value="Chromosome"/>
</dbReference>
<evidence type="ECO:0000313" key="2">
    <source>
        <dbReference type="EMBL" id="ABC21230.1"/>
    </source>
</evidence>
<feature type="signal peptide" evidence="1">
    <location>
        <begin position="1"/>
        <end position="24"/>
    </location>
</feature>
<reference evidence="2 3" key="1">
    <citation type="journal article" date="2011" name="Stand. Genomic Sci.">
        <title>Complete genome sequence of Rhodospirillum rubrum type strain (S1).</title>
        <authorList>
            <person name="Munk A.C."/>
            <person name="Copeland A."/>
            <person name="Lucas S."/>
            <person name="Lapidus A."/>
            <person name="Del Rio T.G."/>
            <person name="Barry K."/>
            <person name="Detter J.C."/>
            <person name="Hammon N."/>
            <person name="Israni S."/>
            <person name="Pitluck S."/>
            <person name="Brettin T."/>
            <person name="Bruce D."/>
            <person name="Han C."/>
            <person name="Tapia R."/>
            <person name="Gilna P."/>
            <person name="Schmutz J."/>
            <person name="Larimer F."/>
            <person name="Land M."/>
            <person name="Kyrpides N.C."/>
            <person name="Mavromatis K."/>
            <person name="Richardson P."/>
            <person name="Rohde M."/>
            <person name="Goker M."/>
            <person name="Klenk H.P."/>
            <person name="Zhang Y."/>
            <person name="Roberts G.P."/>
            <person name="Reslewic S."/>
            <person name="Schwartz D.C."/>
        </authorList>
    </citation>
    <scope>NUCLEOTIDE SEQUENCE [LARGE SCALE GENOMIC DNA]</scope>
    <source>
        <strain evidence="3">ATCC 11170 / ATH 1.1.1 / DSM 467 / LMG 4362 / NCIMB 8255 / S1</strain>
    </source>
</reference>
<dbReference type="HOGENOM" id="CLU_2131612_0_0_5"/>
<organism evidence="2 3">
    <name type="scientific">Rhodospirillum rubrum (strain ATCC 11170 / ATH 1.1.1 / DSM 467 / LMG 4362 / NCIMB 8255 / S1)</name>
    <dbReference type="NCBI Taxonomy" id="269796"/>
    <lineage>
        <taxon>Bacteria</taxon>
        <taxon>Pseudomonadati</taxon>
        <taxon>Pseudomonadota</taxon>
        <taxon>Alphaproteobacteria</taxon>
        <taxon>Rhodospirillales</taxon>
        <taxon>Rhodospirillaceae</taxon>
        <taxon>Rhodospirillum</taxon>
    </lineage>
</organism>
<sequence>MIRNTFFAAATAVAMTFTAPLALAFDGPSDRADAWQSAPVFDSHGALVGTVAHLEVNAGSFPVSVRIDTPSGRDVTLAARDFRLGTFKVITTVDRSVINQLANGDRIGVNAAQQAN</sequence>
<accession>Q2RXB5</accession>
<dbReference type="STRING" id="269796.Rru_A0425"/>